<sequence>MVGQKVSKKVKVFSHFDEDHESYDQQISALLSPLKKDHTNLYKIGCMLNNSIRIKVALNSLISDSISETEYCDLLNEWLDKKKNEYINEGTNCESNTKLWEEKIEKLWIPLMQHAYDSVSCYRKESTYNCFILPEMNTSLSVGFTLLGTFIITFFILYKFSPFGHWIHNCLRKKRKTIQNIVPEDSYKLINESSYMGKSHTESGKIRISYGSV</sequence>
<dbReference type="Proteomes" id="UP000078597">
    <property type="component" value="Unassembled WGS sequence"/>
</dbReference>
<feature type="transmembrane region" description="Helical" evidence="1">
    <location>
        <begin position="140"/>
        <end position="158"/>
    </location>
</feature>
<keyword evidence="1" id="KW-0472">Membrane</keyword>
<proteinExistence type="predicted"/>
<dbReference type="EMBL" id="FLQW01001827">
    <property type="protein sequence ID" value="SBS91621.1"/>
    <property type="molecule type" value="Genomic_DNA"/>
</dbReference>
<evidence type="ECO:0000313" key="3">
    <source>
        <dbReference type="Proteomes" id="UP000078597"/>
    </source>
</evidence>
<evidence type="ECO:0000313" key="2">
    <source>
        <dbReference type="EMBL" id="SBS91621.1"/>
    </source>
</evidence>
<protein>
    <submittedName>
        <fullName evidence="2">PIR Superfamily Protein</fullName>
    </submittedName>
</protein>
<dbReference type="VEuPathDB" id="PlasmoDB:PmUG01_05042800"/>
<name>A0A1A8WK47_PLAMA</name>
<keyword evidence="1" id="KW-1133">Transmembrane helix</keyword>
<evidence type="ECO:0000256" key="1">
    <source>
        <dbReference type="SAM" id="Phobius"/>
    </source>
</evidence>
<reference evidence="3" key="1">
    <citation type="submission" date="2016-05" db="EMBL/GenBank/DDBJ databases">
        <authorList>
            <person name="Naeem Raeece"/>
        </authorList>
    </citation>
    <scope>NUCLEOTIDE SEQUENCE [LARGE SCALE GENOMIC DNA]</scope>
</reference>
<accession>A0A1A8WK47</accession>
<gene>
    <name evidence="2" type="ORF">PMALA_033690</name>
</gene>
<dbReference type="AlphaFoldDB" id="A0A1A8WK47"/>
<organism evidence="2 3">
    <name type="scientific">Plasmodium malariae</name>
    <dbReference type="NCBI Taxonomy" id="5858"/>
    <lineage>
        <taxon>Eukaryota</taxon>
        <taxon>Sar</taxon>
        <taxon>Alveolata</taxon>
        <taxon>Apicomplexa</taxon>
        <taxon>Aconoidasida</taxon>
        <taxon>Haemosporida</taxon>
        <taxon>Plasmodiidae</taxon>
        <taxon>Plasmodium</taxon>
        <taxon>Plasmodium (Plasmodium)</taxon>
    </lineage>
</organism>
<keyword evidence="1" id="KW-0812">Transmembrane</keyword>